<dbReference type="Proteomes" id="UP000092444">
    <property type="component" value="Unassembled WGS sequence"/>
</dbReference>
<dbReference type="InterPro" id="IPR051217">
    <property type="entry name" value="Insect_Cuticle_Struc_Prot"/>
</dbReference>
<dbReference type="VEuPathDB" id="VectorBase:GMOY001304"/>
<dbReference type="PhylomeDB" id="A0A1B0FCL3"/>
<dbReference type="EMBL" id="CCAG010022723">
    <property type="status" value="NOT_ANNOTATED_CDS"/>
    <property type="molecule type" value="Genomic_DNA"/>
</dbReference>
<protein>
    <recommendedName>
        <fullName evidence="6">Cuticle protein</fullName>
    </recommendedName>
</protein>
<evidence type="ECO:0000256" key="2">
    <source>
        <dbReference type="PROSITE-ProRule" id="PRU00497"/>
    </source>
</evidence>
<evidence type="ECO:0000256" key="3">
    <source>
        <dbReference type="SAM" id="SignalP"/>
    </source>
</evidence>
<keyword evidence="5" id="KW-1185">Reference proteome</keyword>
<feature type="signal peptide" evidence="3">
    <location>
        <begin position="1"/>
        <end position="17"/>
    </location>
</feature>
<organism evidence="4 5">
    <name type="scientific">Glossina morsitans morsitans</name>
    <name type="common">Savannah tsetse fly</name>
    <dbReference type="NCBI Taxonomy" id="37546"/>
    <lineage>
        <taxon>Eukaryota</taxon>
        <taxon>Metazoa</taxon>
        <taxon>Ecdysozoa</taxon>
        <taxon>Arthropoda</taxon>
        <taxon>Hexapoda</taxon>
        <taxon>Insecta</taxon>
        <taxon>Pterygota</taxon>
        <taxon>Neoptera</taxon>
        <taxon>Endopterygota</taxon>
        <taxon>Diptera</taxon>
        <taxon>Brachycera</taxon>
        <taxon>Muscomorpha</taxon>
        <taxon>Hippoboscoidea</taxon>
        <taxon>Glossinidae</taxon>
        <taxon>Glossina</taxon>
    </lineage>
</organism>
<feature type="chain" id="PRO_5008407321" description="Cuticle protein" evidence="3">
    <location>
        <begin position="18"/>
        <end position="373"/>
    </location>
</feature>
<dbReference type="PRINTS" id="PR00947">
    <property type="entry name" value="CUTICLE"/>
</dbReference>
<dbReference type="GO" id="GO:0031012">
    <property type="term" value="C:extracellular matrix"/>
    <property type="evidence" value="ECO:0007669"/>
    <property type="project" value="TreeGrafter"/>
</dbReference>
<dbReference type="EnsemblMetazoa" id="GMOY001304-RA">
    <property type="protein sequence ID" value="GMOY001304-PA"/>
    <property type="gene ID" value="GMOY001304"/>
</dbReference>
<dbReference type="PANTHER" id="PTHR12236:SF95">
    <property type="entry name" value="CUTICULAR PROTEIN 76BD, ISOFORM C-RELATED"/>
    <property type="match status" value="1"/>
</dbReference>
<dbReference type="GO" id="GO:0005615">
    <property type="term" value="C:extracellular space"/>
    <property type="evidence" value="ECO:0007669"/>
    <property type="project" value="TreeGrafter"/>
</dbReference>
<dbReference type="PROSITE" id="PS51155">
    <property type="entry name" value="CHIT_BIND_RR_2"/>
    <property type="match status" value="2"/>
</dbReference>
<dbReference type="AlphaFoldDB" id="A0A1B0FCL3"/>
<sequence length="373" mass="39820">MDFKVIALIACFALVNGAVLPESTINEKLEHYDSHPSYKFSYNVQDELTGDFKSQTEIRDGDLVQGEYSLREADGSIRTVEYTADAENGFKAHVIRGPAEIYNKQTLAKMAAIELPAPTSPSTAIPQPSTTPITVQSPVKDKYAVKTYVQPAAYIRTYTSPTLVHHQPSVIHAPPATVHLTPTTHFVHTAPAATALLKTAAAAPAVITHHTPTVFTVLLAIISFACVNAGVIHPAPVVAVGNLEEYDPHPQYTYGYDVKDALSGDSKTAVEARDGHLVRGQYSLNDADGYRRIVDYTADPVNGFNAVVRREPLVAAIPAAPVAVAHHAPVAVAHHAPVAVAPALPVVKTAAPVIASPAFVKTTFASPLISYAY</sequence>
<proteinExistence type="predicted"/>
<evidence type="ECO:0000256" key="1">
    <source>
        <dbReference type="ARBA" id="ARBA00022460"/>
    </source>
</evidence>
<dbReference type="GO" id="GO:0042302">
    <property type="term" value="F:structural constituent of cuticle"/>
    <property type="evidence" value="ECO:0007669"/>
    <property type="project" value="UniProtKB-UniRule"/>
</dbReference>
<keyword evidence="3" id="KW-0732">Signal</keyword>
<keyword evidence="1 2" id="KW-0193">Cuticle</keyword>
<dbReference type="Pfam" id="PF00379">
    <property type="entry name" value="Chitin_bind_4"/>
    <property type="match status" value="2"/>
</dbReference>
<name>A0A1B0FCL3_GLOMM</name>
<evidence type="ECO:0008006" key="6">
    <source>
        <dbReference type="Google" id="ProtNLM"/>
    </source>
</evidence>
<dbReference type="InterPro" id="IPR031311">
    <property type="entry name" value="CHIT_BIND_RR_consensus"/>
</dbReference>
<evidence type="ECO:0000313" key="5">
    <source>
        <dbReference type="Proteomes" id="UP000092444"/>
    </source>
</evidence>
<accession>A0A1B0FCL3</accession>
<dbReference type="InterPro" id="IPR000618">
    <property type="entry name" value="Insect_cuticle"/>
</dbReference>
<dbReference type="PROSITE" id="PS00233">
    <property type="entry name" value="CHIT_BIND_RR_1"/>
    <property type="match status" value="2"/>
</dbReference>
<reference evidence="4" key="1">
    <citation type="submission" date="2020-05" db="UniProtKB">
        <authorList>
            <consortium name="EnsemblMetazoa"/>
        </authorList>
    </citation>
    <scope>IDENTIFICATION</scope>
    <source>
        <strain evidence="4">Yale</strain>
    </source>
</reference>
<dbReference type="STRING" id="37546.A0A1B0FCL3"/>
<evidence type="ECO:0000313" key="4">
    <source>
        <dbReference type="EnsemblMetazoa" id="GMOY001304-PA"/>
    </source>
</evidence>
<dbReference type="PANTHER" id="PTHR12236">
    <property type="entry name" value="STRUCTURAL CONTITUENT OF CUTICLE"/>
    <property type="match status" value="1"/>
</dbReference>